<dbReference type="GO" id="GO:0006139">
    <property type="term" value="P:nucleobase-containing compound metabolic process"/>
    <property type="evidence" value="ECO:0007669"/>
    <property type="project" value="InterPro"/>
</dbReference>
<dbReference type="AlphaFoldDB" id="A0A6J4SCA5"/>
<dbReference type="GO" id="GO:0008408">
    <property type="term" value="F:3'-5' exonuclease activity"/>
    <property type="evidence" value="ECO:0007669"/>
    <property type="project" value="InterPro"/>
</dbReference>
<dbReference type="GO" id="GO:0000166">
    <property type="term" value="F:nucleotide binding"/>
    <property type="evidence" value="ECO:0007669"/>
    <property type="project" value="InterPro"/>
</dbReference>
<gene>
    <name evidence="2" type="ORF">AVDCRST_MAG85-1426</name>
</gene>
<dbReference type="SUPFAM" id="SSF47819">
    <property type="entry name" value="HRDC-like"/>
    <property type="match status" value="2"/>
</dbReference>
<dbReference type="EC" id="3.1.26.3" evidence="2"/>
<dbReference type="InterPro" id="IPR036397">
    <property type="entry name" value="RNaseH_sf"/>
</dbReference>
<dbReference type="Gene3D" id="1.10.150.80">
    <property type="entry name" value="HRDC domain"/>
    <property type="match status" value="2"/>
</dbReference>
<dbReference type="InterPro" id="IPR010997">
    <property type="entry name" value="HRDC-like_sf"/>
</dbReference>
<dbReference type="InterPro" id="IPR044876">
    <property type="entry name" value="HRDC_dom_sf"/>
</dbReference>
<evidence type="ECO:0000313" key="2">
    <source>
        <dbReference type="EMBL" id="CAA9495137.1"/>
    </source>
</evidence>
<evidence type="ECO:0000259" key="1">
    <source>
        <dbReference type="PROSITE" id="PS50967"/>
    </source>
</evidence>
<dbReference type="PROSITE" id="PS50967">
    <property type="entry name" value="HRDC"/>
    <property type="match status" value="1"/>
</dbReference>
<dbReference type="EMBL" id="CADCVT010000157">
    <property type="protein sequence ID" value="CAA9495137.1"/>
    <property type="molecule type" value="Genomic_DNA"/>
</dbReference>
<dbReference type="InterPro" id="IPR002121">
    <property type="entry name" value="HRDC_dom"/>
</dbReference>
<dbReference type="CDD" id="cd06142">
    <property type="entry name" value="RNaseD_exo"/>
    <property type="match status" value="1"/>
</dbReference>
<dbReference type="SUPFAM" id="SSF53098">
    <property type="entry name" value="Ribonuclease H-like"/>
    <property type="match status" value="1"/>
</dbReference>
<dbReference type="InterPro" id="IPR051086">
    <property type="entry name" value="RNase_D-like"/>
</dbReference>
<dbReference type="GO" id="GO:0003676">
    <property type="term" value="F:nucleic acid binding"/>
    <property type="evidence" value="ECO:0007669"/>
    <property type="project" value="InterPro"/>
</dbReference>
<organism evidence="2">
    <name type="scientific">uncultured Solirubrobacteraceae bacterium</name>
    <dbReference type="NCBI Taxonomy" id="1162706"/>
    <lineage>
        <taxon>Bacteria</taxon>
        <taxon>Bacillati</taxon>
        <taxon>Actinomycetota</taxon>
        <taxon>Thermoleophilia</taxon>
        <taxon>Solirubrobacterales</taxon>
        <taxon>Solirubrobacteraceae</taxon>
        <taxon>environmental samples</taxon>
    </lineage>
</organism>
<dbReference type="Pfam" id="PF01612">
    <property type="entry name" value="DNA_pol_A_exo1"/>
    <property type="match status" value="1"/>
</dbReference>
<dbReference type="PANTHER" id="PTHR47649:SF1">
    <property type="entry name" value="RIBONUCLEASE D"/>
    <property type="match status" value="1"/>
</dbReference>
<keyword evidence="2" id="KW-0378">Hydrolase</keyword>
<dbReference type="InterPro" id="IPR012337">
    <property type="entry name" value="RNaseH-like_sf"/>
</dbReference>
<dbReference type="Pfam" id="PF00570">
    <property type="entry name" value="HRDC"/>
    <property type="match status" value="1"/>
</dbReference>
<dbReference type="SMART" id="SM00474">
    <property type="entry name" value="35EXOc"/>
    <property type="match status" value="1"/>
</dbReference>
<dbReference type="InterPro" id="IPR002562">
    <property type="entry name" value="3'-5'_exonuclease_dom"/>
</dbReference>
<sequence length="390" mass="43909">MPVDLQAFADRARRTGRMGIDTEFMGEGRYRSLLCVVQIVVENPEDPSDEVQVEVLDALDDSIDPTPVAEVLADPAVEVVLHAARQDVALLRRTWRTTVTNVFDTQVAAGFTGRGAQMGYDPLLQDLLGIRLSKSASFTKWDQRPLTDEQVEYARGDVLHLLQLASAIQADLERLGRLDWAREECRFLEASTDERDLDVVFNKLPRIGGLEPSIRAVARELVEWREETARTQDKPISTVLADAPLVEIARRKPRDIDKLRQIRGLNEQTLRRRGRDIVAAVERGRDREPIPRDGDKPIGHDPLDSLAIALCEALVRSRTLESEMAYELVAARADLERIVKSVRVGAEEPKVRTLAGWRRELVGAELIELLNGRRTLRLLPDRRLAVESSE</sequence>
<reference evidence="2" key="1">
    <citation type="submission" date="2020-02" db="EMBL/GenBank/DDBJ databases">
        <authorList>
            <person name="Meier V. D."/>
        </authorList>
    </citation>
    <scope>NUCLEOTIDE SEQUENCE</scope>
    <source>
        <strain evidence="2">AVDCRST_MAG85</strain>
    </source>
</reference>
<protein>
    <submittedName>
        <fullName evidence="2">Ribonuclease D</fullName>
        <ecNumber evidence="2">3.1.26.3</ecNumber>
    </submittedName>
</protein>
<accession>A0A6J4SCA5</accession>
<dbReference type="Gene3D" id="3.30.420.10">
    <property type="entry name" value="Ribonuclease H-like superfamily/Ribonuclease H"/>
    <property type="match status" value="1"/>
</dbReference>
<dbReference type="PANTHER" id="PTHR47649">
    <property type="entry name" value="RIBONUCLEASE D"/>
    <property type="match status" value="1"/>
</dbReference>
<dbReference type="SMART" id="SM00341">
    <property type="entry name" value="HRDC"/>
    <property type="match status" value="1"/>
</dbReference>
<name>A0A6J4SCA5_9ACTN</name>
<feature type="domain" description="HRDC" evidence="1">
    <location>
        <begin position="211"/>
        <end position="291"/>
    </location>
</feature>
<proteinExistence type="predicted"/>
<dbReference type="GO" id="GO:0004525">
    <property type="term" value="F:ribonuclease III activity"/>
    <property type="evidence" value="ECO:0007669"/>
    <property type="project" value="UniProtKB-EC"/>
</dbReference>